<feature type="domain" description="Histidine kinase" evidence="7">
    <location>
        <begin position="330"/>
        <end position="546"/>
    </location>
</feature>
<dbReference type="RefSeq" id="WP_190697797.1">
    <property type="nucleotide sequence ID" value="NZ_JAMPKX010000001.1"/>
</dbReference>
<dbReference type="SUPFAM" id="SSF55874">
    <property type="entry name" value="ATPase domain of HSP90 chaperone/DNA topoisomerase II/histidine kinase"/>
    <property type="match status" value="1"/>
</dbReference>
<dbReference type="PANTHER" id="PTHR43304:SF1">
    <property type="entry name" value="PAC DOMAIN-CONTAINING PROTEIN"/>
    <property type="match status" value="1"/>
</dbReference>
<dbReference type="Pfam" id="PF02518">
    <property type="entry name" value="HATPase_c"/>
    <property type="match status" value="1"/>
</dbReference>
<dbReference type="InterPro" id="IPR003594">
    <property type="entry name" value="HATPase_dom"/>
</dbReference>
<dbReference type="InterPro" id="IPR013655">
    <property type="entry name" value="PAS_fold_3"/>
</dbReference>
<protein>
    <recommendedName>
        <fullName evidence="2">histidine kinase</fullName>
        <ecNumber evidence="2">2.7.13.3</ecNumber>
    </recommendedName>
</protein>
<comment type="caution">
    <text evidence="10">The sequence shown here is derived from an EMBL/GenBank/DDBJ whole genome shotgun (WGS) entry which is preliminary data.</text>
</comment>
<keyword evidence="10" id="KW-0067">ATP-binding</keyword>
<dbReference type="PRINTS" id="PR00344">
    <property type="entry name" value="BCTRLSENSOR"/>
</dbReference>
<keyword evidence="5" id="KW-0418">Kinase</keyword>
<keyword evidence="10" id="KW-0547">Nucleotide-binding</keyword>
<dbReference type="CDD" id="cd00082">
    <property type="entry name" value="HisKA"/>
    <property type="match status" value="1"/>
</dbReference>
<dbReference type="InterPro" id="IPR003018">
    <property type="entry name" value="GAF"/>
</dbReference>
<dbReference type="InterPro" id="IPR004358">
    <property type="entry name" value="Sig_transdc_His_kin-like_C"/>
</dbReference>
<dbReference type="SMART" id="SM00387">
    <property type="entry name" value="HATPase_c"/>
    <property type="match status" value="1"/>
</dbReference>
<gene>
    <name evidence="10" type="ORF">NC992_00070</name>
</gene>
<keyword evidence="11" id="KW-1185">Reference proteome</keyword>
<dbReference type="SUPFAM" id="SSF55781">
    <property type="entry name" value="GAF domain-like"/>
    <property type="match status" value="1"/>
</dbReference>
<sequence>MRIAPLPDNEAERLKVLHSLSILDTAPEDSFDDLTRLASQICGTSIALVSLVDTDRQWFKSRVGLLMTETHRDIAFCSHAILQPNLFLVPDTSTDERFSENPLVTGDPHIRFYAGAPLMTSEGSAIGTLCVLDQEPRRLSAEQTESLKIISRQVARQIEQRRDLASLAQISLDVHQIGEKLRLSQERFELATLGSSGGIWDWDMKTKEVFFSPRWKNILGYADHEIPNRLEEWFERLHPEDVQRAQNALTAYLKREISTYDLEYRLQHKDGTYRWILSRSVALWDDQGKPYRMAGSHIDITDRKQAEQIVEKALQKERELSELKTRFISMASHEFRTPLTSIVLYAELLKNYSHTWDRKEKDDAFQRIQDAVQTMTELMDGVLAIGQVEEAKQTFKPTLLDFSELIQDVVEQIKLISQTRCNISFDASPEKINVVLDEMIVRQILTNLVFNAVKYSHEGGDVRVSCRHQEDYLILQIQDQGIGISKENQENIFEPFYRAKNVDYIAGTGLGLAIVKQGVQAHQGTISVESEVGKGTTFTITLPCNTENLQ</sequence>
<dbReference type="InterPro" id="IPR005467">
    <property type="entry name" value="His_kinase_dom"/>
</dbReference>
<dbReference type="InterPro" id="IPR000014">
    <property type="entry name" value="PAS"/>
</dbReference>
<reference evidence="10 11" key="1">
    <citation type="submission" date="2022-04" db="EMBL/GenBank/DDBJ databases">
        <title>Positive selection, recombination, and allopatry shape intraspecific diversity of widespread and dominant cyanobacteria.</title>
        <authorList>
            <person name="Wei J."/>
            <person name="Shu W."/>
            <person name="Hu C."/>
        </authorList>
    </citation>
    <scope>NUCLEOTIDE SEQUENCE [LARGE SCALE GENOMIC DNA]</scope>
    <source>
        <strain evidence="10 11">DQ-A4</strain>
    </source>
</reference>
<dbReference type="SUPFAM" id="SSF55785">
    <property type="entry name" value="PYP-like sensor domain (PAS domain)"/>
    <property type="match status" value="1"/>
</dbReference>
<dbReference type="PROSITE" id="PS50112">
    <property type="entry name" value="PAS"/>
    <property type="match status" value="1"/>
</dbReference>
<dbReference type="SMART" id="SM00086">
    <property type="entry name" value="PAC"/>
    <property type="match status" value="1"/>
</dbReference>
<dbReference type="Pfam" id="PF08447">
    <property type="entry name" value="PAS_3"/>
    <property type="match status" value="1"/>
</dbReference>
<comment type="catalytic activity">
    <reaction evidence="1">
        <text>ATP + protein L-histidine = ADP + protein N-phospho-L-histidine.</text>
        <dbReference type="EC" id="2.7.13.3"/>
    </reaction>
</comment>
<keyword evidence="6" id="KW-0902">Two-component regulatory system</keyword>
<dbReference type="InterPro" id="IPR036097">
    <property type="entry name" value="HisK_dim/P_sf"/>
</dbReference>
<evidence type="ECO:0000256" key="6">
    <source>
        <dbReference type="ARBA" id="ARBA00023012"/>
    </source>
</evidence>
<dbReference type="PROSITE" id="PS50109">
    <property type="entry name" value="HIS_KIN"/>
    <property type="match status" value="1"/>
</dbReference>
<dbReference type="InterPro" id="IPR001610">
    <property type="entry name" value="PAC"/>
</dbReference>
<evidence type="ECO:0000313" key="10">
    <source>
        <dbReference type="EMBL" id="MEP0945254.1"/>
    </source>
</evidence>
<dbReference type="PROSITE" id="PS50113">
    <property type="entry name" value="PAC"/>
    <property type="match status" value="1"/>
</dbReference>
<proteinExistence type="predicted"/>
<evidence type="ECO:0000256" key="3">
    <source>
        <dbReference type="ARBA" id="ARBA00022553"/>
    </source>
</evidence>
<evidence type="ECO:0000256" key="2">
    <source>
        <dbReference type="ARBA" id="ARBA00012438"/>
    </source>
</evidence>
<dbReference type="InterPro" id="IPR000700">
    <property type="entry name" value="PAS-assoc_C"/>
</dbReference>
<organism evidence="10 11">
    <name type="scientific">Leptolyngbya subtilissima DQ-A4</name>
    <dbReference type="NCBI Taxonomy" id="2933933"/>
    <lineage>
        <taxon>Bacteria</taxon>
        <taxon>Bacillati</taxon>
        <taxon>Cyanobacteriota</taxon>
        <taxon>Cyanophyceae</taxon>
        <taxon>Leptolyngbyales</taxon>
        <taxon>Leptolyngbyaceae</taxon>
        <taxon>Leptolyngbya group</taxon>
        <taxon>Leptolyngbya</taxon>
    </lineage>
</organism>
<evidence type="ECO:0000259" key="8">
    <source>
        <dbReference type="PROSITE" id="PS50112"/>
    </source>
</evidence>
<dbReference type="Pfam" id="PF01590">
    <property type="entry name" value="GAF"/>
    <property type="match status" value="1"/>
</dbReference>
<dbReference type="Pfam" id="PF00512">
    <property type="entry name" value="HisKA"/>
    <property type="match status" value="1"/>
</dbReference>
<evidence type="ECO:0000256" key="1">
    <source>
        <dbReference type="ARBA" id="ARBA00000085"/>
    </source>
</evidence>
<dbReference type="InterPro" id="IPR035965">
    <property type="entry name" value="PAS-like_dom_sf"/>
</dbReference>
<dbReference type="CDD" id="cd00075">
    <property type="entry name" value="HATPase"/>
    <property type="match status" value="1"/>
</dbReference>
<dbReference type="InterPro" id="IPR029016">
    <property type="entry name" value="GAF-like_dom_sf"/>
</dbReference>
<evidence type="ECO:0000259" key="7">
    <source>
        <dbReference type="PROSITE" id="PS50109"/>
    </source>
</evidence>
<dbReference type="NCBIfam" id="TIGR00229">
    <property type="entry name" value="sensory_box"/>
    <property type="match status" value="1"/>
</dbReference>
<dbReference type="SUPFAM" id="SSF47384">
    <property type="entry name" value="Homodimeric domain of signal transducing histidine kinase"/>
    <property type="match status" value="1"/>
</dbReference>
<keyword evidence="4" id="KW-0808">Transferase</keyword>
<evidence type="ECO:0000256" key="4">
    <source>
        <dbReference type="ARBA" id="ARBA00022679"/>
    </source>
</evidence>
<feature type="domain" description="PAC" evidence="9">
    <location>
        <begin position="260"/>
        <end position="312"/>
    </location>
</feature>
<dbReference type="PANTHER" id="PTHR43304">
    <property type="entry name" value="PHYTOCHROME-LIKE PROTEIN CPH1"/>
    <property type="match status" value="1"/>
</dbReference>
<dbReference type="GO" id="GO:0005524">
    <property type="term" value="F:ATP binding"/>
    <property type="evidence" value="ECO:0007669"/>
    <property type="project" value="UniProtKB-KW"/>
</dbReference>
<evidence type="ECO:0000313" key="11">
    <source>
        <dbReference type="Proteomes" id="UP001482513"/>
    </source>
</evidence>
<dbReference type="SMART" id="SM00065">
    <property type="entry name" value="GAF"/>
    <property type="match status" value="1"/>
</dbReference>
<evidence type="ECO:0000256" key="5">
    <source>
        <dbReference type="ARBA" id="ARBA00022777"/>
    </source>
</evidence>
<dbReference type="InterPro" id="IPR036890">
    <property type="entry name" value="HATPase_C_sf"/>
</dbReference>
<dbReference type="Gene3D" id="3.30.450.40">
    <property type="match status" value="1"/>
</dbReference>
<accession>A0ABV0JXJ2</accession>
<dbReference type="EC" id="2.7.13.3" evidence="2"/>
<dbReference type="Gene3D" id="3.30.565.10">
    <property type="entry name" value="Histidine kinase-like ATPase, C-terminal domain"/>
    <property type="match status" value="1"/>
</dbReference>
<dbReference type="Proteomes" id="UP001482513">
    <property type="component" value="Unassembled WGS sequence"/>
</dbReference>
<evidence type="ECO:0000259" key="9">
    <source>
        <dbReference type="PROSITE" id="PS50113"/>
    </source>
</evidence>
<keyword evidence="3" id="KW-0597">Phosphoprotein</keyword>
<dbReference type="SMART" id="SM00091">
    <property type="entry name" value="PAS"/>
    <property type="match status" value="1"/>
</dbReference>
<dbReference type="CDD" id="cd00130">
    <property type="entry name" value="PAS"/>
    <property type="match status" value="1"/>
</dbReference>
<dbReference type="InterPro" id="IPR052162">
    <property type="entry name" value="Sensor_kinase/Photoreceptor"/>
</dbReference>
<name>A0ABV0JXJ2_9CYAN</name>
<dbReference type="Gene3D" id="1.10.287.130">
    <property type="match status" value="1"/>
</dbReference>
<dbReference type="Gene3D" id="3.30.450.20">
    <property type="entry name" value="PAS domain"/>
    <property type="match status" value="1"/>
</dbReference>
<dbReference type="InterPro" id="IPR003661">
    <property type="entry name" value="HisK_dim/P_dom"/>
</dbReference>
<feature type="domain" description="PAS" evidence="8">
    <location>
        <begin position="184"/>
        <end position="256"/>
    </location>
</feature>
<dbReference type="SMART" id="SM00388">
    <property type="entry name" value="HisKA"/>
    <property type="match status" value="1"/>
</dbReference>
<dbReference type="EMBL" id="JAMPKX010000001">
    <property type="protein sequence ID" value="MEP0945254.1"/>
    <property type="molecule type" value="Genomic_DNA"/>
</dbReference>